<dbReference type="InterPro" id="IPR012677">
    <property type="entry name" value="Nucleotide-bd_a/b_plait_sf"/>
</dbReference>
<dbReference type="InterPro" id="IPR052586">
    <property type="entry name" value="ASCC2"/>
</dbReference>
<reference evidence="4 5" key="1">
    <citation type="journal article" date="2015" name="Proc. Natl. Acad. Sci. U.S.A.">
        <title>The resurrection genome of Boea hygrometrica: A blueprint for survival of dehydration.</title>
        <authorList>
            <person name="Xiao L."/>
            <person name="Yang G."/>
            <person name="Zhang L."/>
            <person name="Yang X."/>
            <person name="Zhao S."/>
            <person name="Ji Z."/>
            <person name="Zhou Q."/>
            <person name="Hu M."/>
            <person name="Wang Y."/>
            <person name="Chen M."/>
            <person name="Xu Y."/>
            <person name="Jin H."/>
            <person name="Xiao X."/>
            <person name="Hu G."/>
            <person name="Bao F."/>
            <person name="Hu Y."/>
            <person name="Wan P."/>
            <person name="Li L."/>
            <person name="Deng X."/>
            <person name="Kuang T."/>
            <person name="Xiang C."/>
            <person name="Zhu J.K."/>
            <person name="Oliver M.J."/>
            <person name="He Y."/>
        </authorList>
    </citation>
    <scope>NUCLEOTIDE SEQUENCE [LARGE SCALE GENOMIC DNA]</scope>
    <source>
        <strain evidence="5">cv. XS01</strain>
    </source>
</reference>
<dbReference type="EMBL" id="KV016295">
    <property type="protein sequence ID" value="KZV19765.1"/>
    <property type="molecule type" value="Genomic_DNA"/>
</dbReference>
<feature type="domain" description="RRM" evidence="3">
    <location>
        <begin position="479"/>
        <end position="551"/>
    </location>
</feature>
<dbReference type="PANTHER" id="PTHR21494">
    <property type="entry name" value="ACTIVATING SIGNAL COINTEGRATOR 1 COMPLEX SUBUNIT 2 ASC-1 COMPLEX SUBUNIT P100"/>
    <property type="match status" value="1"/>
</dbReference>
<dbReference type="Pfam" id="PF00076">
    <property type="entry name" value="RRM_1"/>
    <property type="match status" value="1"/>
</dbReference>
<gene>
    <name evidence="4" type="ORF">F511_06296</name>
</gene>
<dbReference type="AlphaFoldDB" id="A0A2Z7ADG1"/>
<feature type="compositionally biased region" description="Polar residues" evidence="2">
    <location>
        <begin position="795"/>
        <end position="817"/>
    </location>
</feature>
<keyword evidence="1" id="KW-0694">RNA-binding</keyword>
<dbReference type="SUPFAM" id="SSF54928">
    <property type="entry name" value="RNA-binding domain, RBD"/>
    <property type="match status" value="1"/>
</dbReference>
<organism evidence="4 5">
    <name type="scientific">Dorcoceras hygrometricum</name>
    <dbReference type="NCBI Taxonomy" id="472368"/>
    <lineage>
        <taxon>Eukaryota</taxon>
        <taxon>Viridiplantae</taxon>
        <taxon>Streptophyta</taxon>
        <taxon>Embryophyta</taxon>
        <taxon>Tracheophyta</taxon>
        <taxon>Spermatophyta</taxon>
        <taxon>Magnoliopsida</taxon>
        <taxon>eudicotyledons</taxon>
        <taxon>Gunneridae</taxon>
        <taxon>Pentapetalae</taxon>
        <taxon>asterids</taxon>
        <taxon>lamiids</taxon>
        <taxon>Lamiales</taxon>
        <taxon>Gesneriaceae</taxon>
        <taxon>Didymocarpoideae</taxon>
        <taxon>Trichosporeae</taxon>
        <taxon>Loxocarpinae</taxon>
        <taxon>Dorcoceras</taxon>
    </lineage>
</organism>
<protein>
    <recommendedName>
        <fullName evidence="3">RRM domain-containing protein</fullName>
    </recommendedName>
</protein>
<proteinExistence type="predicted"/>
<evidence type="ECO:0000256" key="1">
    <source>
        <dbReference type="PROSITE-ProRule" id="PRU00176"/>
    </source>
</evidence>
<feature type="compositionally biased region" description="Pro residues" evidence="2">
    <location>
        <begin position="902"/>
        <end position="911"/>
    </location>
</feature>
<dbReference type="InterPro" id="IPR000504">
    <property type="entry name" value="RRM_dom"/>
</dbReference>
<evidence type="ECO:0000256" key="2">
    <source>
        <dbReference type="SAM" id="MobiDB-lite"/>
    </source>
</evidence>
<feature type="region of interest" description="Disordered" evidence="2">
    <location>
        <begin position="902"/>
        <end position="944"/>
    </location>
</feature>
<feature type="region of interest" description="Disordered" evidence="2">
    <location>
        <begin position="438"/>
        <end position="458"/>
    </location>
</feature>
<keyword evidence="5" id="KW-1185">Reference proteome</keyword>
<evidence type="ECO:0000259" key="3">
    <source>
        <dbReference type="PROSITE" id="PS50102"/>
    </source>
</evidence>
<evidence type="ECO:0000313" key="5">
    <source>
        <dbReference type="Proteomes" id="UP000250235"/>
    </source>
</evidence>
<accession>A0A2Z7ADG1</accession>
<dbReference type="Gene3D" id="3.30.70.330">
    <property type="match status" value="1"/>
</dbReference>
<dbReference type="Proteomes" id="UP000250235">
    <property type="component" value="Unassembled WGS sequence"/>
</dbReference>
<dbReference type="PANTHER" id="PTHR21494:SF2">
    <property type="entry name" value="NUCLEIC ACID BINDING PROTEIN"/>
    <property type="match status" value="1"/>
</dbReference>
<feature type="compositionally biased region" description="Pro residues" evidence="2">
    <location>
        <begin position="919"/>
        <end position="944"/>
    </location>
</feature>
<dbReference type="PROSITE" id="PS50102">
    <property type="entry name" value="RRM"/>
    <property type="match status" value="1"/>
</dbReference>
<feature type="region of interest" description="Disordered" evidence="2">
    <location>
        <begin position="736"/>
        <end position="760"/>
    </location>
</feature>
<dbReference type="CDD" id="cd00590">
    <property type="entry name" value="RRM_SF"/>
    <property type="match status" value="1"/>
</dbReference>
<evidence type="ECO:0000313" key="4">
    <source>
        <dbReference type="EMBL" id="KZV19765.1"/>
    </source>
</evidence>
<dbReference type="SMART" id="SM00360">
    <property type="entry name" value="RRM"/>
    <property type="match status" value="1"/>
</dbReference>
<sequence>MLKLFATQFLRYCNYNEVFTGGTSVQRLLSNFIPRYAPYCPTALEDAVKVVINIHNRWFTVIERGEDLDGVAFEIAKTCILGLVDICEAAASEASTSPVIQGISSVVFLNVFAFFISSFEGQDIFRIVDQRILKIHDVAESFFEFKREFSEEDKYVLLKLSKLRALCFLKILFNQPKTSIACCFEFLACTESKESQKGAYFLDQLTIGLKEISIDYLDEKNDRNKSVMDTTEAKGESEHLNDVLSSSNGTSILLKNCLLGLVSRKDPSYRRWIFSRYRRLCNSASPEVVTYVTSVLEGVFKSFMQQLKSEGSQVDAEEDVSKYVSQHLASGLSSRQGSPPSVRECPEKGVGIHLKSRSLLKSGIGLIDRGESRSEDLANARNFVPKELFNHQTFSPRERTPREFRSNSLNGRIHSLQIEKSPISSLDGSPTAFRSSTATLNSSFESPKHDIPAPHTSANHVTRCLDGDPDSMDVYPASKHLLLGSLGPDASEMLIRFLFEKFGPLGQLRYFPFEGYALIEYRYIMDAIKAREVMRGRTPWGAPLQIKFMDSSLGTRGAINSAHVGSSCHVYVGNINSKWAKDELMHEVKKVLHKGPLMVTDLSSEGALLMEFDSPKECTIVMAHLRWQRKENGNLALPPSSVCTANLTVNVEGSRPASSSVHMDSRNNYSANSMSGSPHARNVFEKPYDSSMTRTSGLSSLPVNYLQIFNLTYPEILLRFKIIFLPLEGTGTRVRSDNGARELTSPRTGQETFRPMMQNGHPFQSTWTDSGMLEGGRFSTAKQTWMCGKPEAGLSSGQGRPMPTQNQGPPITPPQLIQSSTFVRPSYAPPNTMWDARGGLGHHLPPNPISCVPPANAHGSLQPPPFLPASVTPLSKIQASSMPSFDQMYTVPAPPLSSLPPLSNVPPPLPPQSDFRSPLPFPSEFRPPFPPQPELRPPLPPTPPPPLLHLHPNLLHFPLLQALPHPFPNPLLHHLRRKILDCVSDQPGRGS</sequence>
<name>A0A2Z7ADG1_9LAMI</name>
<dbReference type="InterPro" id="IPR035979">
    <property type="entry name" value="RBD_domain_sf"/>
</dbReference>
<dbReference type="OrthoDB" id="5577209at2759"/>
<dbReference type="GO" id="GO:0043130">
    <property type="term" value="F:ubiquitin binding"/>
    <property type="evidence" value="ECO:0007669"/>
    <property type="project" value="TreeGrafter"/>
</dbReference>
<feature type="region of interest" description="Disordered" evidence="2">
    <location>
        <begin position="788"/>
        <end position="817"/>
    </location>
</feature>
<dbReference type="GO" id="GO:0003723">
    <property type="term" value="F:RNA binding"/>
    <property type="evidence" value="ECO:0007669"/>
    <property type="project" value="UniProtKB-UniRule"/>
</dbReference>